<dbReference type="Pfam" id="PF01895">
    <property type="entry name" value="PhoU"/>
    <property type="match status" value="2"/>
</dbReference>
<keyword evidence="4 7" id="KW-0813">Transport</keyword>
<dbReference type="PANTHER" id="PTHR42930:SF3">
    <property type="entry name" value="PHOSPHATE-SPECIFIC TRANSPORT SYSTEM ACCESSORY PROTEIN PHOU"/>
    <property type="match status" value="1"/>
</dbReference>
<feature type="domain" description="PhoU" evidence="8">
    <location>
        <begin position="122"/>
        <end position="203"/>
    </location>
</feature>
<keyword evidence="5 7" id="KW-0963">Cytoplasm</keyword>
<keyword evidence="6 7" id="KW-0592">Phosphate transport</keyword>
<evidence type="ECO:0000256" key="1">
    <source>
        <dbReference type="ARBA" id="ARBA00004496"/>
    </source>
</evidence>
<evidence type="ECO:0000256" key="3">
    <source>
        <dbReference type="ARBA" id="ARBA00011738"/>
    </source>
</evidence>
<dbReference type="SUPFAM" id="SSF109755">
    <property type="entry name" value="PhoU-like"/>
    <property type="match status" value="1"/>
</dbReference>
<dbReference type="RefSeq" id="WP_110851590.1">
    <property type="nucleotide sequence ID" value="NZ_QKLZ01000002.1"/>
</dbReference>
<evidence type="ECO:0000256" key="6">
    <source>
        <dbReference type="ARBA" id="ARBA00022592"/>
    </source>
</evidence>
<dbReference type="GO" id="GO:0006817">
    <property type="term" value="P:phosphate ion transport"/>
    <property type="evidence" value="ECO:0007669"/>
    <property type="project" value="UniProtKB-KW"/>
</dbReference>
<accession>A0A2Y9BWN1</accession>
<dbReference type="NCBIfam" id="TIGR02135">
    <property type="entry name" value="phoU_full"/>
    <property type="match status" value="1"/>
</dbReference>
<dbReference type="OrthoDB" id="9814256at2"/>
<protein>
    <recommendedName>
        <fullName evidence="7">Phosphate-specific transport system accessory protein PhoU</fullName>
    </recommendedName>
</protein>
<evidence type="ECO:0000259" key="8">
    <source>
        <dbReference type="Pfam" id="PF01895"/>
    </source>
</evidence>
<dbReference type="FunFam" id="1.20.58.220:FF:000004">
    <property type="entry name" value="Phosphate-specific transport system accessory protein PhoU"/>
    <property type="match status" value="1"/>
</dbReference>
<comment type="similarity">
    <text evidence="2 7">Belongs to the PhoU family.</text>
</comment>
<dbReference type="EMBL" id="UETB01000002">
    <property type="protein sequence ID" value="SSA39352.1"/>
    <property type="molecule type" value="Genomic_DNA"/>
</dbReference>
<evidence type="ECO:0000256" key="4">
    <source>
        <dbReference type="ARBA" id="ARBA00022448"/>
    </source>
</evidence>
<comment type="subunit">
    <text evidence="3 7">Homodimer.</text>
</comment>
<feature type="domain" description="PhoU" evidence="8">
    <location>
        <begin position="16"/>
        <end position="102"/>
    </location>
</feature>
<evidence type="ECO:0000313" key="10">
    <source>
        <dbReference type="Proteomes" id="UP000250222"/>
    </source>
</evidence>
<proteinExistence type="inferred from homology"/>
<dbReference type="InterPro" id="IPR028366">
    <property type="entry name" value="PhoU"/>
</dbReference>
<dbReference type="AlphaFoldDB" id="A0A2Y9BWN1"/>
<dbReference type="GO" id="GO:0045936">
    <property type="term" value="P:negative regulation of phosphate metabolic process"/>
    <property type="evidence" value="ECO:0007669"/>
    <property type="project" value="InterPro"/>
</dbReference>
<evidence type="ECO:0000256" key="5">
    <source>
        <dbReference type="ARBA" id="ARBA00022490"/>
    </source>
</evidence>
<dbReference type="Gene3D" id="1.20.58.220">
    <property type="entry name" value="Phosphate transport system protein phou homolog 2, domain 2"/>
    <property type="match status" value="1"/>
</dbReference>
<evidence type="ECO:0000313" key="9">
    <source>
        <dbReference type="EMBL" id="SSA39352.1"/>
    </source>
</evidence>
<comment type="function">
    <text evidence="7">Plays a role in the regulation of phosphate uptake.</text>
</comment>
<dbReference type="PANTHER" id="PTHR42930">
    <property type="entry name" value="PHOSPHATE-SPECIFIC TRANSPORT SYSTEM ACCESSORY PROTEIN PHOU"/>
    <property type="match status" value="1"/>
</dbReference>
<dbReference type="InterPro" id="IPR038078">
    <property type="entry name" value="PhoU-like_sf"/>
</dbReference>
<sequence length="225" mass="24925">MREIFMQELAQVGEDLQRMSRLVIDAIEKASTALQTADLQLAEQVIRADEQIDEIERSLDEQCISLLARQAPVATDLRVVIAALRMSATIERMGDLARHIAYVARGRYPEVAPSPAMQEIFAQMGEAATKVAHQVSDLLATRDLELAAGVERDDDALDALHKQTFTILLDPEVEMTKQQMVDGVLLGRYFERFGDHGVSVARRTSYLVTGDLTNSVARDDAAGER</sequence>
<dbReference type="GO" id="GO:0030643">
    <property type="term" value="P:intracellular phosphate ion homeostasis"/>
    <property type="evidence" value="ECO:0007669"/>
    <property type="project" value="InterPro"/>
</dbReference>
<keyword evidence="10" id="KW-1185">Reference proteome</keyword>
<evidence type="ECO:0000256" key="2">
    <source>
        <dbReference type="ARBA" id="ARBA00008107"/>
    </source>
</evidence>
<dbReference type="Proteomes" id="UP000250222">
    <property type="component" value="Unassembled WGS sequence"/>
</dbReference>
<dbReference type="InterPro" id="IPR026022">
    <property type="entry name" value="PhoU_dom"/>
</dbReference>
<gene>
    <name evidence="9" type="ORF">SAMN05216184_102274</name>
</gene>
<reference evidence="9 10" key="1">
    <citation type="submission" date="2016-10" db="EMBL/GenBank/DDBJ databases">
        <authorList>
            <person name="Cai Z."/>
        </authorList>
    </citation>
    <scope>NUCLEOTIDE SEQUENCE [LARGE SCALE GENOMIC DNA]</scope>
    <source>
        <strain evidence="9 10">CGMCC 1.10826</strain>
    </source>
</reference>
<dbReference type="GO" id="GO:0005737">
    <property type="term" value="C:cytoplasm"/>
    <property type="evidence" value="ECO:0007669"/>
    <property type="project" value="UniProtKB-SubCell"/>
</dbReference>
<organism evidence="9 10">
    <name type="scientific">Georgenia satyanarayanai</name>
    <dbReference type="NCBI Taxonomy" id="860221"/>
    <lineage>
        <taxon>Bacteria</taxon>
        <taxon>Bacillati</taxon>
        <taxon>Actinomycetota</taxon>
        <taxon>Actinomycetes</taxon>
        <taxon>Micrococcales</taxon>
        <taxon>Bogoriellaceae</taxon>
        <taxon>Georgenia</taxon>
    </lineage>
</organism>
<evidence type="ECO:0000256" key="7">
    <source>
        <dbReference type="PIRNR" id="PIRNR003107"/>
    </source>
</evidence>
<dbReference type="PIRSF" id="PIRSF003107">
    <property type="entry name" value="PhoU"/>
    <property type="match status" value="1"/>
</dbReference>
<name>A0A2Y9BWN1_9MICO</name>
<comment type="subcellular location">
    <subcellularLocation>
        <location evidence="1 7">Cytoplasm</location>
    </subcellularLocation>
</comment>